<evidence type="ECO:0000256" key="9">
    <source>
        <dbReference type="ARBA" id="ARBA00023136"/>
    </source>
</evidence>
<feature type="transmembrane region" description="Helical" evidence="12">
    <location>
        <begin position="614"/>
        <end position="634"/>
    </location>
</feature>
<evidence type="ECO:0000256" key="1">
    <source>
        <dbReference type="ARBA" id="ARBA00004477"/>
    </source>
</evidence>
<feature type="transmembrane region" description="Helical" evidence="12">
    <location>
        <begin position="689"/>
        <end position="715"/>
    </location>
</feature>
<dbReference type="GO" id="GO:0005789">
    <property type="term" value="C:endoplasmic reticulum membrane"/>
    <property type="evidence" value="ECO:0007669"/>
    <property type="project" value="UniProtKB-SubCell"/>
</dbReference>
<keyword evidence="7" id="KW-0256">Endoplasmic reticulum</keyword>
<dbReference type="InterPro" id="IPR039524">
    <property type="entry name" value="PIGO/GPI13"/>
</dbReference>
<dbReference type="KEGG" id="sgra:EX895_006443"/>
<accession>A0A4U7KKE5</accession>
<keyword evidence="5" id="KW-0808">Transferase</keyword>
<keyword evidence="8 12" id="KW-1133">Transmembrane helix</keyword>
<dbReference type="UniPathway" id="UPA00196"/>
<dbReference type="PANTHER" id="PTHR23071:SF1">
    <property type="entry name" value="GPI ETHANOLAMINE PHOSPHATE TRANSFERASE 3"/>
    <property type="match status" value="1"/>
</dbReference>
<dbReference type="OrthoDB" id="272139at2759"/>
<feature type="transmembrane region" description="Helical" evidence="12">
    <location>
        <begin position="78"/>
        <end position="101"/>
    </location>
</feature>
<dbReference type="SUPFAM" id="SSF53649">
    <property type="entry name" value="Alkaline phosphatase-like"/>
    <property type="match status" value="1"/>
</dbReference>
<feature type="transmembrane region" description="Helical" evidence="12">
    <location>
        <begin position="988"/>
        <end position="1010"/>
    </location>
</feature>
<feature type="transmembrane region" description="Helical" evidence="12">
    <location>
        <begin position="1121"/>
        <end position="1143"/>
    </location>
</feature>
<feature type="compositionally biased region" description="Polar residues" evidence="11">
    <location>
        <begin position="1"/>
        <end position="14"/>
    </location>
</feature>
<keyword evidence="10" id="KW-0325">Glycoprotein</keyword>
<dbReference type="EMBL" id="SRRM01000022">
    <property type="protein sequence ID" value="TKY84541.1"/>
    <property type="molecule type" value="Genomic_DNA"/>
</dbReference>
<reference evidence="13 14" key="1">
    <citation type="submission" date="2019-05" db="EMBL/GenBank/DDBJ databases">
        <title>Sporisorium graminicola CBS 10092 draft sequencing and annotation.</title>
        <authorList>
            <person name="Solano-Gonzalez S."/>
            <person name="Caddick M.X."/>
            <person name="Darby A."/>
        </authorList>
    </citation>
    <scope>NUCLEOTIDE SEQUENCE [LARGE SCALE GENOMIC DNA]</scope>
    <source>
        <strain evidence="13 14">CBS 10092</strain>
    </source>
</reference>
<evidence type="ECO:0000256" key="7">
    <source>
        <dbReference type="ARBA" id="ARBA00022824"/>
    </source>
</evidence>
<dbReference type="GO" id="GO:0051377">
    <property type="term" value="F:mannose-ethanolamine phosphotransferase activity"/>
    <property type="evidence" value="ECO:0007669"/>
    <property type="project" value="InterPro"/>
</dbReference>
<comment type="similarity">
    <text evidence="3">Belongs to the PIGG/PIGN/PIGO family. PIGO subfamily.</text>
</comment>
<feature type="transmembrane region" description="Helical" evidence="12">
    <location>
        <begin position="764"/>
        <end position="786"/>
    </location>
</feature>
<proteinExistence type="inferred from homology"/>
<feature type="compositionally biased region" description="Basic and acidic residues" evidence="11">
    <location>
        <begin position="60"/>
        <end position="69"/>
    </location>
</feature>
<dbReference type="Pfam" id="PF01663">
    <property type="entry name" value="Phosphodiest"/>
    <property type="match status" value="1"/>
</dbReference>
<comment type="caution">
    <text evidence="13">The sequence shown here is derived from an EMBL/GenBank/DDBJ whole genome shotgun (WGS) entry which is preliminary data.</text>
</comment>
<dbReference type="InterPro" id="IPR037675">
    <property type="entry name" value="PIG-O_N"/>
</dbReference>
<evidence type="ECO:0000256" key="12">
    <source>
        <dbReference type="SAM" id="Phobius"/>
    </source>
</evidence>
<dbReference type="PANTHER" id="PTHR23071">
    <property type="entry name" value="PHOSPHATIDYLINOSITOL GLYCAN"/>
    <property type="match status" value="1"/>
</dbReference>
<keyword evidence="9 12" id="KW-0472">Membrane</keyword>
<dbReference type="InterPro" id="IPR017850">
    <property type="entry name" value="Alkaline_phosphatase_core_sf"/>
</dbReference>
<evidence type="ECO:0000256" key="10">
    <source>
        <dbReference type="ARBA" id="ARBA00023180"/>
    </source>
</evidence>
<feature type="region of interest" description="Disordered" evidence="11">
    <location>
        <begin position="1"/>
        <end position="72"/>
    </location>
</feature>
<keyword evidence="6 12" id="KW-0812">Transmembrane</keyword>
<feature type="transmembrane region" description="Helical" evidence="12">
    <location>
        <begin position="1163"/>
        <end position="1183"/>
    </location>
</feature>
<comment type="pathway">
    <text evidence="2">Glycolipid biosynthesis; glycosylphosphatidylinositol-anchor biosynthesis.</text>
</comment>
<feature type="transmembrane region" description="Helical" evidence="12">
    <location>
        <begin position="792"/>
        <end position="809"/>
    </location>
</feature>
<dbReference type="GO" id="GO:0006506">
    <property type="term" value="P:GPI anchor biosynthetic process"/>
    <property type="evidence" value="ECO:0007669"/>
    <property type="project" value="UniProtKB-UniPathway"/>
</dbReference>
<dbReference type="RefSeq" id="XP_029736526.1">
    <property type="nucleotide sequence ID" value="XM_029887034.1"/>
</dbReference>
<evidence type="ECO:0000256" key="4">
    <source>
        <dbReference type="ARBA" id="ARBA00022502"/>
    </source>
</evidence>
<dbReference type="Gene3D" id="3.40.720.10">
    <property type="entry name" value="Alkaline Phosphatase, subunit A"/>
    <property type="match status" value="1"/>
</dbReference>
<evidence type="ECO:0000256" key="8">
    <source>
        <dbReference type="ARBA" id="ARBA00022989"/>
    </source>
</evidence>
<evidence type="ECO:0000256" key="3">
    <source>
        <dbReference type="ARBA" id="ARBA00008695"/>
    </source>
</evidence>
<name>A0A4U7KKE5_9BASI</name>
<evidence type="ECO:0000256" key="6">
    <source>
        <dbReference type="ARBA" id="ARBA00022692"/>
    </source>
</evidence>
<sequence>MATSPPQARSTSALNPPPVLSGQHPAFGDSLRRRRRSSHSSHGSHDSHGSDSSHSSHSSYAERHPDRVPQKAASPNNAFLSVVGLLALVLTYTLVGVWLFVKGFLLTRHELTGISECSKSADGYWTLPSPPATTDDEALLSWAQAALDPITGEGECRLAPTHSKAVVLIVDALRYDFIAPPPPSGSVANESGWSPNPHYHNVLTLPAELTAKHGIPAFADRPGPASFVAHFTADPPTTTLQRLKGLTTGTLPTFFEAGANFGSAGTGVGQVNEDNWIAQFKRSISSSGASNAGLVFAGDDTWSTVFPDLFDADTTWTYDSFNVEDLDTVDRGVEAKLLPFLQRDHPERKAGVHDSWRLLVGHTLGVDHVGHRFGASHAKMKVKLQEMQLLLQNITDAVDDETLVVVMGDHGMDERGDHGGDAELEIGAGLWMYSKSGFGHTGRRKDLRPDPAEYLSSPDVEAISPSRIPFTPLPSPPYPSDGHRSIPQIDLVPTLSILLGLPVPYNNLGSVVPDLFSHPHTLLRALRITATQMRTYVAAYSKHSPDLAAFQPEFDARWLDAVRADAELAHVLYAGRKKTADDVEVALRRAAQAYHRFNRVSLGRAREVWAQFDMVRIALGLAVLVLTLVCAWVVRGGAVDGLVGVLHSGGDDEKDGAQAERGGETAVKRRTETTQELYAVVWKSVSRPLLVGAVLGAGLHYTTLLPLPAVVASILQPLTLLDSMLGGATLTSQLSLLSTHLPSFLQRSPLQDTQASSVPATTTLLNTAGWLALLVHALLFTSNSFLVFEDRFVLLALTSLLFIRGVLLVGSSPNTRTKLRAGVLCVIALVCIRLAAIARVCREEQAPYCENTFFSSSSTSSGALNSPYIIAGAYVFAYLLPGLIGKFLEQSKSNVGIARVFAKWVLRPTLMTGAGVWAMDWASPLDAVQRGGWGPTLETVKQWTVKVDLVVLGVVAVAFWVFAPLCLEIRREGGEHEGQQPKVTILGYANSFGSSYVLLVGVVVGLLWVVTQPMGQLAVGLVWVAAMACVELGDAERDVVVLHRQRLASQSSPGSTTPAAAAAPPTPTRPIHLTSAEISTYALLAHLVFFSTGHQATLASIQWRLAFLTSPTLTYPLSPLLVALNSFGHLTLLPPLLTTLGVLWNATPLPRGSGRRMATPRQLLSGLMTLHVYALAVLVSTALVSGLLFRRHLMLFKVWTPRFMLASVWAVGGQMAAVAAVLAAWQTSNKVNRIFGSEFA</sequence>
<dbReference type="GeneID" id="40729338"/>
<evidence type="ECO:0000256" key="2">
    <source>
        <dbReference type="ARBA" id="ARBA00004687"/>
    </source>
</evidence>
<keyword evidence="4" id="KW-0337">GPI-anchor biosynthesis</keyword>
<evidence type="ECO:0000313" key="13">
    <source>
        <dbReference type="EMBL" id="TKY84541.1"/>
    </source>
</evidence>
<dbReference type="Proteomes" id="UP000306050">
    <property type="component" value="Chromosome SGRAM_9"/>
</dbReference>
<evidence type="ECO:0000313" key="14">
    <source>
        <dbReference type="Proteomes" id="UP000306050"/>
    </source>
</evidence>
<dbReference type="AlphaFoldDB" id="A0A4U7KKE5"/>
<evidence type="ECO:0000256" key="11">
    <source>
        <dbReference type="SAM" id="MobiDB-lite"/>
    </source>
</evidence>
<feature type="transmembrane region" description="Helical" evidence="12">
    <location>
        <begin position="868"/>
        <end position="888"/>
    </location>
</feature>
<dbReference type="CDD" id="cd16023">
    <property type="entry name" value="GPI_EPT_3"/>
    <property type="match status" value="1"/>
</dbReference>
<organism evidence="13 14">
    <name type="scientific">Sporisorium graminicola</name>
    <dbReference type="NCBI Taxonomy" id="280036"/>
    <lineage>
        <taxon>Eukaryota</taxon>
        <taxon>Fungi</taxon>
        <taxon>Dikarya</taxon>
        <taxon>Basidiomycota</taxon>
        <taxon>Ustilaginomycotina</taxon>
        <taxon>Ustilaginomycetes</taxon>
        <taxon>Ustilaginales</taxon>
        <taxon>Ustilaginaceae</taxon>
        <taxon>Sporisorium</taxon>
    </lineage>
</organism>
<comment type="subcellular location">
    <subcellularLocation>
        <location evidence="1">Endoplasmic reticulum membrane</location>
        <topology evidence="1">Multi-pass membrane protein</topology>
    </subcellularLocation>
</comment>
<dbReference type="InterPro" id="IPR002591">
    <property type="entry name" value="Phosphodiest/P_Trfase"/>
</dbReference>
<gene>
    <name evidence="13" type="ORF">EX895_006443</name>
</gene>
<keyword evidence="14" id="KW-1185">Reference proteome</keyword>
<feature type="transmembrane region" description="Helical" evidence="12">
    <location>
        <begin position="949"/>
        <end position="967"/>
    </location>
</feature>
<feature type="transmembrane region" description="Helical" evidence="12">
    <location>
        <begin position="821"/>
        <end position="838"/>
    </location>
</feature>
<feature type="transmembrane region" description="Helical" evidence="12">
    <location>
        <begin position="1203"/>
        <end position="1225"/>
    </location>
</feature>
<protein>
    <submittedName>
        <fullName evidence="13">Uncharacterized protein</fullName>
    </submittedName>
</protein>
<evidence type="ECO:0000256" key="5">
    <source>
        <dbReference type="ARBA" id="ARBA00022679"/>
    </source>
</evidence>